<reference evidence="1" key="1">
    <citation type="submission" date="2015-11" db="EMBL/GenBank/DDBJ databases">
        <title>De novo transcriptome assembly of four potential Pierce s Disease insect vectors from Arizona vineyards.</title>
        <authorList>
            <person name="Tassone E.E."/>
        </authorList>
    </citation>
    <scope>NUCLEOTIDE SEQUENCE</scope>
</reference>
<protein>
    <recommendedName>
        <fullName evidence="2">Sulfotransferase domain-containing protein</fullName>
    </recommendedName>
</protein>
<dbReference type="EMBL" id="GECU01034608">
    <property type="protein sequence ID" value="JAS73098.1"/>
    <property type="molecule type" value="Transcribed_RNA"/>
</dbReference>
<dbReference type="Gene3D" id="3.40.50.300">
    <property type="entry name" value="P-loop containing nucleotide triphosphate hydrolases"/>
    <property type="match status" value="1"/>
</dbReference>
<accession>A0A1B6HEI7</accession>
<proteinExistence type="predicted"/>
<evidence type="ECO:0000313" key="1">
    <source>
        <dbReference type="EMBL" id="JAS73098.1"/>
    </source>
</evidence>
<evidence type="ECO:0008006" key="2">
    <source>
        <dbReference type="Google" id="ProtNLM"/>
    </source>
</evidence>
<organism evidence="1">
    <name type="scientific">Homalodisca liturata</name>
    <dbReference type="NCBI Taxonomy" id="320908"/>
    <lineage>
        <taxon>Eukaryota</taxon>
        <taxon>Metazoa</taxon>
        <taxon>Ecdysozoa</taxon>
        <taxon>Arthropoda</taxon>
        <taxon>Hexapoda</taxon>
        <taxon>Insecta</taxon>
        <taxon>Pterygota</taxon>
        <taxon>Neoptera</taxon>
        <taxon>Paraneoptera</taxon>
        <taxon>Hemiptera</taxon>
        <taxon>Auchenorrhyncha</taxon>
        <taxon>Membracoidea</taxon>
        <taxon>Cicadellidae</taxon>
        <taxon>Cicadellinae</taxon>
        <taxon>Proconiini</taxon>
        <taxon>Homalodisca</taxon>
    </lineage>
</organism>
<dbReference type="InterPro" id="IPR027417">
    <property type="entry name" value="P-loop_NTPase"/>
</dbReference>
<gene>
    <name evidence="1" type="ORF">g.11679</name>
</gene>
<dbReference type="AlphaFoldDB" id="A0A1B6HEI7"/>
<name>A0A1B6HEI7_9HEMI</name>
<sequence>MENPLAHEVLDTFLTKCQFPDYTRKLQGYPRKPVIVIEGNHKSSRDVVVMGLSQLMNARYVNHPAPCIHKYHKLLPKGSNLRRAYYLLSNYAGSRYAKSQLNRPIVINGYWSEQLAFTLTHVYPPGELPPIHSDIFAFPDDLLKPDIIFYLDFPNKMIYHHVTTKSPLTWKPRMLEVYTHMQARYPIVLKEMKPLFKLTTEEIHRHIHQHLYDKVFGVRNTTGTVH</sequence>